<feature type="compositionally biased region" description="Basic and acidic residues" evidence="6">
    <location>
        <begin position="534"/>
        <end position="548"/>
    </location>
</feature>
<dbReference type="PANTHER" id="PTHR43289">
    <property type="entry name" value="MITOGEN-ACTIVATED PROTEIN KINASE KINASE KINASE 20-RELATED"/>
    <property type="match status" value="1"/>
</dbReference>
<accession>A0ABU9B9P2</accession>
<dbReference type="InterPro" id="IPR006016">
    <property type="entry name" value="UspA"/>
</dbReference>
<dbReference type="Gene3D" id="3.30.200.20">
    <property type="entry name" value="Phosphorylase Kinase, domain 1"/>
    <property type="match status" value="1"/>
</dbReference>
<dbReference type="CDD" id="cd14014">
    <property type="entry name" value="STKc_PknB_like"/>
    <property type="match status" value="1"/>
</dbReference>
<evidence type="ECO:0000256" key="2">
    <source>
        <dbReference type="ARBA" id="ARBA00022679"/>
    </source>
</evidence>
<dbReference type="Pfam" id="PF00069">
    <property type="entry name" value="Pkinase"/>
    <property type="match status" value="1"/>
</dbReference>
<dbReference type="Gene3D" id="3.40.50.620">
    <property type="entry name" value="HUPs"/>
    <property type="match status" value="1"/>
</dbReference>
<evidence type="ECO:0000256" key="6">
    <source>
        <dbReference type="SAM" id="MobiDB-lite"/>
    </source>
</evidence>
<comment type="similarity">
    <text evidence="1">Belongs to the universal stress protein A family.</text>
</comment>
<feature type="region of interest" description="Disordered" evidence="6">
    <location>
        <begin position="495"/>
        <end position="548"/>
    </location>
</feature>
<dbReference type="PROSITE" id="PS50011">
    <property type="entry name" value="PROTEIN_KINASE_DOM"/>
    <property type="match status" value="1"/>
</dbReference>
<feature type="domain" description="Protein kinase" evidence="7">
    <location>
        <begin position="34"/>
        <end position="303"/>
    </location>
</feature>
<dbReference type="Pfam" id="PF00582">
    <property type="entry name" value="Usp"/>
    <property type="match status" value="1"/>
</dbReference>
<dbReference type="GO" id="GO:0016301">
    <property type="term" value="F:kinase activity"/>
    <property type="evidence" value="ECO:0007669"/>
    <property type="project" value="UniProtKB-KW"/>
</dbReference>
<keyword evidence="5" id="KW-0067">ATP-binding</keyword>
<dbReference type="InterPro" id="IPR014729">
    <property type="entry name" value="Rossmann-like_a/b/a_fold"/>
</dbReference>
<dbReference type="Gene3D" id="1.10.510.10">
    <property type="entry name" value="Transferase(Phosphotransferase) domain 1"/>
    <property type="match status" value="1"/>
</dbReference>
<keyword evidence="9" id="KW-1185">Reference proteome</keyword>
<dbReference type="InterPro" id="IPR000719">
    <property type="entry name" value="Prot_kinase_dom"/>
</dbReference>
<name>A0ABU9B9P2_9BURK</name>
<dbReference type="PROSITE" id="PS00108">
    <property type="entry name" value="PROTEIN_KINASE_ST"/>
    <property type="match status" value="1"/>
</dbReference>
<dbReference type="SUPFAM" id="SSF52402">
    <property type="entry name" value="Adenine nucleotide alpha hydrolases-like"/>
    <property type="match status" value="1"/>
</dbReference>
<dbReference type="CDD" id="cd00293">
    <property type="entry name" value="USP-like"/>
    <property type="match status" value="1"/>
</dbReference>
<protein>
    <submittedName>
        <fullName evidence="8">Bifunctional serine/threonine-protein kinase/universal stress protein</fullName>
    </submittedName>
</protein>
<dbReference type="InterPro" id="IPR008271">
    <property type="entry name" value="Ser/Thr_kinase_AS"/>
</dbReference>
<sequence length="548" mass="60286">MTDDSSRLANSLGYAAESTPLPSALQVGQVIDGFRLEEKLHLGGMAQIWRVVEVNHQGDSRLPLIMKVPRIKGGEDPATIVGFEVEMMIMPMLGGPHVPKFIAKGDFTRQPYIVMERIEGSSLKGRLDEAPLPLDEVIEIGSRVATALHDLHRQHLVHLDIKPSNILLRPDGTAVLADFGLSRHDHLPDLLDEEFTLPMGTGPYMSPEQVQFVRSDPRSDLFALGVMLYHFTTGERPFGQPDSVRGLRRRLYMEPVPPRALRPDCPPWLQEVILKCLEVRAEKRYQTAAQLALELQNPGEVVLTRRAEKLQKSGLVKTFKRWFFSIGAEPTVSPTQTTEQIDRSPIIAVAIDVDNGTRALLERLRETTRRLVQTEPGARLACISVMRTARIGMDDLVDADGRSRHVKQMVSIKHWARPISKSLGLAEGRLTVHVLEAPDVADAILEFCQRNQVDHLVMGARAASMLRRYLGSVSAEVVANATCTVTVVRAPDVGAESSDAPAMAGPAASPLPARANGLPAPPQPPLPAPAPHEMPPEADLHADMRDDH</sequence>
<dbReference type="RefSeq" id="WP_341373529.1">
    <property type="nucleotide sequence ID" value="NZ_JBBUTF010000005.1"/>
</dbReference>
<dbReference type="SMART" id="SM00220">
    <property type="entry name" value="S_TKc"/>
    <property type="match status" value="1"/>
</dbReference>
<dbReference type="PRINTS" id="PR01438">
    <property type="entry name" value="UNVRSLSTRESS"/>
</dbReference>
<dbReference type="Proteomes" id="UP001368500">
    <property type="component" value="Unassembled WGS sequence"/>
</dbReference>
<evidence type="ECO:0000256" key="5">
    <source>
        <dbReference type="ARBA" id="ARBA00022840"/>
    </source>
</evidence>
<keyword evidence="2" id="KW-0808">Transferase</keyword>
<comment type="caution">
    <text evidence="8">The sequence shown here is derived from an EMBL/GenBank/DDBJ whole genome shotgun (WGS) entry which is preliminary data.</text>
</comment>
<dbReference type="PANTHER" id="PTHR43289:SF34">
    <property type="entry name" value="SERINE_THREONINE-PROTEIN KINASE YBDM-RELATED"/>
    <property type="match status" value="1"/>
</dbReference>
<dbReference type="EMBL" id="JBBUTF010000005">
    <property type="protein sequence ID" value="MEK8025755.1"/>
    <property type="molecule type" value="Genomic_DNA"/>
</dbReference>
<evidence type="ECO:0000313" key="8">
    <source>
        <dbReference type="EMBL" id="MEK8025755.1"/>
    </source>
</evidence>
<reference evidence="8 9" key="1">
    <citation type="submission" date="2024-04" db="EMBL/GenBank/DDBJ databases">
        <title>Novel species of the genus Ideonella isolated from streams.</title>
        <authorList>
            <person name="Lu H."/>
        </authorList>
    </citation>
    <scope>NUCLEOTIDE SEQUENCE [LARGE SCALE GENOMIC DNA]</scope>
    <source>
        <strain evidence="8 9">BYS139W</strain>
    </source>
</reference>
<proteinExistence type="inferred from homology"/>
<keyword evidence="3" id="KW-0547">Nucleotide-binding</keyword>
<evidence type="ECO:0000256" key="4">
    <source>
        <dbReference type="ARBA" id="ARBA00022777"/>
    </source>
</evidence>
<gene>
    <name evidence="8" type="ORF">AACH11_07265</name>
</gene>
<evidence type="ECO:0000313" key="9">
    <source>
        <dbReference type="Proteomes" id="UP001368500"/>
    </source>
</evidence>
<feature type="compositionally biased region" description="Pro residues" evidence="6">
    <location>
        <begin position="519"/>
        <end position="533"/>
    </location>
</feature>
<organism evidence="8 9">
    <name type="scientific">Pseudaquabacterium rugosum</name>
    <dbReference type="NCBI Taxonomy" id="2984194"/>
    <lineage>
        <taxon>Bacteria</taxon>
        <taxon>Pseudomonadati</taxon>
        <taxon>Pseudomonadota</taxon>
        <taxon>Betaproteobacteria</taxon>
        <taxon>Burkholderiales</taxon>
        <taxon>Sphaerotilaceae</taxon>
        <taxon>Pseudaquabacterium</taxon>
    </lineage>
</organism>
<keyword evidence="4 8" id="KW-0418">Kinase</keyword>
<dbReference type="InterPro" id="IPR006015">
    <property type="entry name" value="Universal_stress_UspA"/>
</dbReference>
<dbReference type="SUPFAM" id="SSF56112">
    <property type="entry name" value="Protein kinase-like (PK-like)"/>
    <property type="match status" value="1"/>
</dbReference>
<dbReference type="InterPro" id="IPR011009">
    <property type="entry name" value="Kinase-like_dom_sf"/>
</dbReference>
<evidence type="ECO:0000259" key="7">
    <source>
        <dbReference type="PROSITE" id="PS50011"/>
    </source>
</evidence>
<evidence type="ECO:0000256" key="3">
    <source>
        <dbReference type="ARBA" id="ARBA00022741"/>
    </source>
</evidence>
<evidence type="ECO:0000256" key="1">
    <source>
        <dbReference type="ARBA" id="ARBA00008791"/>
    </source>
</evidence>